<dbReference type="KEGG" id="haz:A9404_01330"/>
<dbReference type="OrthoDB" id="9811884at2"/>
<dbReference type="PANTHER" id="PTHR48090:SF1">
    <property type="entry name" value="PROPHAGE BACTOPRENOL GLUCOSYL TRANSFERASE HOMOLOG"/>
    <property type="match status" value="1"/>
</dbReference>
<evidence type="ECO:0000256" key="7">
    <source>
        <dbReference type="SAM" id="Phobius"/>
    </source>
</evidence>
<dbReference type="InterPro" id="IPR001173">
    <property type="entry name" value="Glyco_trans_2-like"/>
</dbReference>
<dbReference type="InterPro" id="IPR050256">
    <property type="entry name" value="Glycosyltransferase_2"/>
</dbReference>
<feature type="transmembrane region" description="Helical" evidence="7">
    <location>
        <begin position="263"/>
        <end position="290"/>
    </location>
</feature>
<dbReference type="Gene3D" id="3.90.550.10">
    <property type="entry name" value="Spore Coat Polysaccharide Biosynthesis Protein SpsA, Chain A"/>
    <property type="match status" value="1"/>
</dbReference>
<reference evidence="9 10" key="1">
    <citation type="submission" date="2016-06" db="EMBL/GenBank/DDBJ databases">
        <title>Insight into the functional genes involving in sulfur oxidation in Pearl River water.</title>
        <authorList>
            <person name="Luo J."/>
            <person name="Tan X."/>
            <person name="Lin W."/>
        </authorList>
    </citation>
    <scope>NUCLEOTIDE SEQUENCE [LARGE SCALE GENOMIC DNA]</scope>
    <source>
        <strain evidence="9 10">LS2</strain>
    </source>
</reference>
<keyword evidence="4 7" id="KW-0812">Transmembrane</keyword>
<feature type="domain" description="Glycosyltransferase 2-like" evidence="8">
    <location>
        <begin position="9"/>
        <end position="169"/>
    </location>
</feature>
<evidence type="ECO:0000313" key="9">
    <source>
        <dbReference type="EMBL" id="ANJ66194.1"/>
    </source>
</evidence>
<accession>A0A191ZE99</accession>
<keyword evidence="6 7" id="KW-0472">Membrane</keyword>
<name>A0A191ZE99_9GAMM</name>
<dbReference type="RefSeq" id="WP_066097965.1">
    <property type="nucleotide sequence ID" value="NZ_CP016027.1"/>
</dbReference>
<evidence type="ECO:0000256" key="5">
    <source>
        <dbReference type="ARBA" id="ARBA00022989"/>
    </source>
</evidence>
<dbReference type="CDD" id="cd04187">
    <property type="entry name" value="DPM1_like_bac"/>
    <property type="match status" value="1"/>
</dbReference>
<dbReference type="Pfam" id="PF00535">
    <property type="entry name" value="Glycos_transf_2"/>
    <property type="match status" value="1"/>
</dbReference>
<evidence type="ECO:0000259" key="8">
    <source>
        <dbReference type="Pfam" id="PF00535"/>
    </source>
</evidence>
<organism evidence="9 10">
    <name type="scientific">Halothiobacillus diazotrophicus</name>
    <dbReference type="NCBI Taxonomy" id="1860122"/>
    <lineage>
        <taxon>Bacteria</taxon>
        <taxon>Pseudomonadati</taxon>
        <taxon>Pseudomonadota</taxon>
        <taxon>Gammaproteobacteria</taxon>
        <taxon>Chromatiales</taxon>
        <taxon>Halothiobacillaceae</taxon>
        <taxon>Halothiobacillus</taxon>
    </lineage>
</organism>
<evidence type="ECO:0000256" key="4">
    <source>
        <dbReference type="ARBA" id="ARBA00022692"/>
    </source>
</evidence>
<dbReference type="EMBL" id="CP016027">
    <property type="protein sequence ID" value="ANJ66194.1"/>
    <property type="molecule type" value="Genomic_DNA"/>
</dbReference>
<dbReference type="PANTHER" id="PTHR48090">
    <property type="entry name" value="UNDECAPRENYL-PHOSPHATE 4-DEOXY-4-FORMAMIDO-L-ARABINOSE TRANSFERASE-RELATED"/>
    <property type="match status" value="1"/>
</dbReference>
<evidence type="ECO:0000313" key="10">
    <source>
        <dbReference type="Proteomes" id="UP000078596"/>
    </source>
</evidence>
<keyword evidence="3 9" id="KW-0808">Transferase</keyword>
<evidence type="ECO:0000256" key="2">
    <source>
        <dbReference type="ARBA" id="ARBA00022676"/>
    </source>
</evidence>
<dbReference type="InterPro" id="IPR029044">
    <property type="entry name" value="Nucleotide-diphossugar_trans"/>
</dbReference>
<evidence type="ECO:0000256" key="3">
    <source>
        <dbReference type="ARBA" id="ARBA00022679"/>
    </source>
</evidence>
<gene>
    <name evidence="9" type="ORF">A9404_01330</name>
</gene>
<dbReference type="STRING" id="1860122.A9404_01330"/>
<dbReference type="AlphaFoldDB" id="A0A191ZE99"/>
<keyword evidence="2" id="KW-0328">Glycosyltransferase</keyword>
<keyword evidence="10" id="KW-1185">Reference proteome</keyword>
<dbReference type="GO" id="GO:0016757">
    <property type="term" value="F:glycosyltransferase activity"/>
    <property type="evidence" value="ECO:0007669"/>
    <property type="project" value="UniProtKB-KW"/>
</dbReference>
<keyword evidence="5 7" id="KW-1133">Transmembrane helix</keyword>
<dbReference type="Proteomes" id="UP000078596">
    <property type="component" value="Chromosome"/>
</dbReference>
<evidence type="ECO:0000256" key="1">
    <source>
        <dbReference type="ARBA" id="ARBA00004141"/>
    </source>
</evidence>
<dbReference type="GO" id="GO:0005886">
    <property type="term" value="C:plasma membrane"/>
    <property type="evidence" value="ECO:0007669"/>
    <property type="project" value="TreeGrafter"/>
</dbReference>
<comment type="subcellular location">
    <subcellularLocation>
        <location evidence="1">Membrane</location>
        <topology evidence="1">Multi-pass membrane protein</topology>
    </subcellularLocation>
</comment>
<proteinExistence type="predicted"/>
<feature type="transmembrane region" description="Helical" evidence="7">
    <location>
        <begin position="232"/>
        <end position="257"/>
    </location>
</feature>
<evidence type="ECO:0000256" key="6">
    <source>
        <dbReference type="ARBA" id="ARBA00023136"/>
    </source>
</evidence>
<protein>
    <submittedName>
        <fullName evidence="9">Glycosyl transferase family 2</fullName>
    </submittedName>
</protein>
<sequence>MNEHPVSISCVVPAYNEAANLPRLIAQLTEQLSALSTAWEIILVDDGSSDDTRAVLAGYQTHPGLVVLHFSRNFGKEAALSAGLDRARGDVCFLLDADLQHPVALMPRMFQAWQEGAQMVYLVRENRDDEPVWKRWGSLLLYRLINFGSPVQVPEDASDFRLLDRRVVRALQALPERNRFMKGLYAWVGFRTLALPYTPAARLHGKSHFSGRRLMNLALTGLTAFSNMPLRLWSIFGFLLAALAIGYGAYVTLAYFIDQRPVAGWTTIVAGLMLFSGIQLISVGILGEYLGRVYDEVKQRPRYIVDEQIDNSSVARRPDRDIDINHGA</sequence>
<dbReference type="SUPFAM" id="SSF53448">
    <property type="entry name" value="Nucleotide-diphospho-sugar transferases"/>
    <property type="match status" value="1"/>
</dbReference>